<proteinExistence type="predicted"/>
<dbReference type="Proteomes" id="UP000218891">
    <property type="component" value="Chromosome"/>
</dbReference>
<name>A0ABN5DGZ7_9RHOB</name>
<reference evidence="1 2" key="2">
    <citation type="journal article" date="2017" name="Genome Biol. Evol.">
        <title>Trajectories and Drivers of Genome Evolution in Surface-Associated Marine Phaeobacter.</title>
        <authorList>
            <person name="Freese H.M."/>
            <person name="Sikorski J."/>
            <person name="Bunk B."/>
            <person name="Scheuner C."/>
            <person name="Meier-Kolthoff J.P."/>
            <person name="Sproer C."/>
            <person name="Gram L."/>
            <person name="Overmann J."/>
        </authorList>
    </citation>
    <scope>NUCLEOTIDE SEQUENCE [LARGE SCALE GENOMIC DNA]</scope>
    <source>
        <strain evidence="1 2">P36</strain>
    </source>
</reference>
<reference evidence="1 2" key="1">
    <citation type="journal article" date="2017" name="Front. Microbiol.">
        <title>Phaeobacter piscinae sp. nov., a species of the Roseobacter group and potential aquaculture probiont.</title>
        <authorList>
            <person name="Sonnenschein E.C."/>
            <person name="Phippen C.B.W."/>
            <person name="Nielsen K.F."/>
            <person name="Mateiu R.V."/>
            <person name="Melchiorsen J."/>
            <person name="Gram L."/>
            <person name="Overmann J."/>
            <person name="Freese H.M."/>
        </authorList>
    </citation>
    <scope>NUCLEOTIDE SEQUENCE [LARGE SCALE GENOMIC DNA]</scope>
    <source>
        <strain evidence="1 2">P36</strain>
    </source>
</reference>
<sequence length="47" mass="5256">MVRPIRFLFSFFLLVIVALPGWSQDGPAPLRIGFLSVPPFCAAQHSR</sequence>
<accession>A0ABN5DGZ7</accession>
<evidence type="ECO:0000313" key="1">
    <source>
        <dbReference type="EMBL" id="ATG36746.1"/>
    </source>
</evidence>
<keyword evidence="1" id="KW-0418">Kinase</keyword>
<keyword evidence="2" id="KW-1185">Reference proteome</keyword>
<dbReference type="GO" id="GO:0016301">
    <property type="term" value="F:kinase activity"/>
    <property type="evidence" value="ECO:0007669"/>
    <property type="project" value="UniProtKB-KW"/>
</dbReference>
<protein>
    <submittedName>
        <fullName evidence="1">Hybrid histidine kinase/response regulator</fullName>
    </submittedName>
</protein>
<organism evidence="1 2">
    <name type="scientific">Phaeobacter piscinae</name>
    <dbReference type="NCBI Taxonomy" id="1580596"/>
    <lineage>
        <taxon>Bacteria</taxon>
        <taxon>Pseudomonadati</taxon>
        <taxon>Pseudomonadota</taxon>
        <taxon>Alphaproteobacteria</taxon>
        <taxon>Rhodobacterales</taxon>
        <taxon>Roseobacteraceae</taxon>
        <taxon>Phaeobacter</taxon>
    </lineage>
</organism>
<reference evidence="1 2" key="3">
    <citation type="journal article" date="2017" name="Int. J. Syst. Evol. Microbiol.">
        <title>Adaptation of Surface-Associated Bacteria to the Open Ocean: A Genomically Distinct Subpopulation of Phaeobacter gallaeciensis Colonizes Pacific Mesozooplankton.</title>
        <authorList>
            <person name="Freese H.M."/>
            <person name="Methner A."/>
            <person name="Overmann J."/>
        </authorList>
    </citation>
    <scope>NUCLEOTIDE SEQUENCE [LARGE SCALE GENOMIC DNA]</scope>
    <source>
        <strain evidence="1 2">P36</strain>
    </source>
</reference>
<keyword evidence="1" id="KW-0808">Transferase</keyword>
<gene>
    <name evidence="1" type="ORF">PhaeoP36_02636</name>
</gene>
<dbReference type="EMBL" id="CP010643">
    <property type="protein sequence ID" value="ATG36746.1"/>
    <property type="molecule type" value="Genomic_DNA"/>
</dbReference>
<reference evidence="1 2" key="4">
    <citation type="journal article" date="2018" name="Environ. Microbiol. Rep.">
        <title>Phylogenetic distribution of roseobacticides in the Roseobacter group and their effect on microalgae.</title>
        <authorList>
            <person name="Sonnenschein E.C."/>
            <person name="Phippen C.B."/>
            <person name="Bentzon-Tilia M."/>
            <person name="Rasmussen S.A."/>
            <person name="Nielsen K.F."/>
            <person name="Gram L."/>
        </authorList>
    </citation>
    <scope>NUCLEOTIDE SEQUENCE [LARGE SCALE GENOMIC DNA]</scope>
    <source>
        <strain evidence="1 2">P36</strain>
    </source>
</reference>
<evidence type="ECO:0000313" key="2">
    <source>
        <dbReference type="Proteomes" id="UP000218891"/>
    </source>
</evidence>